<feature type="region of interest" description="Disordered" evidence="2">
    <location>
        <begin position="42"/>
        <end position="203"/>
    </location>
</feature>
<comment type="caution">
    <text evidence="3">The sequence shown here is derived from an EMBL/GenBank/DDBJ whole genome shotgun (WGS) entry which is preliminary data.</text>
</comment>
<feature type="compositionally biased region" description="Polar residues" evidence="2">
    <location>
        <begin position="1505"/>
        <end position="1527"/>
    </location>
</feature>
<feature type="compositionally biased region" description="Polar residues" evidence="2">
    <location>
        <begin position="138"/>
        <end position="157"/>
    </location>
</feature>
<organism evidence="3 4">
    <name type="scientific">Macrostomum lignano</name>
    <dbReference type="NCBI Taxonomy" id="282301"/>
    <lineage>
        <taxon>Eukaryota</taxon>
        <taxon>Metazoa</taxon>
        <taxon>Spiralia</taxon>
        <taxon>Lophotrochozoa</taxon>
        <taxon>Platyhelminthes</taxon>
        <taxon>Rhabditophora</taxon>
        <taxon>Macrostomorpha</taxon>
        <taxon>Macrostomida</taxon>
        <taxon>Macrostomidae</taxon>
        <taxon>Macrostomum</taxon>
    </lineage>
</organism>
<keyword evidence="1" id="KW-0040">ANK repeat</keyword>
<feature type="compositionally biased region" description="Basic and acidic residues" evidence="2">
    <location>
        <begin position="1139"/>
        <end position="1153"/>
    </location>
</feature>
<dbReference type="SMART" id="SM00248">
    <property type="entry name" value="ANK"/>
    <property type="match status" value="4"/>
</dbReference>
<feature type="compositionally biased region" description="Low complexity" evidence="2">
    <location>
        <begin position="1159"/>
        <end position="1170"/>
    </location>
</feature>
<proteinExistence type="predicted"/>
<feature type="region of interest" description="Disordered" evidence="2">
    <location>
        <begin position="1487"/>
        <end position="1527"/>
    </location>
</feature>
<feature type="compositionally biased region" description="Basic and acidic residues" evidence="2">
    <location>
        <begin position="1487"/>
        <end position="1503"/>
    </location>
</feature>
<dbReference type="InterPro" id="IPR047184">
    <property type="entry name" value="KANK1-4"/>
</dbReference>
<feature type="region of interest" description="Disordered" evidence="2">
    <location>
        <begin position="516"/>
        <end position="537"/>
    </location>
</feature>
<feature type="region of interest" description="Disordered" evidence="2">
    <location>
        <begin position="1"/>
        <end position="21"/>
    </location>
</feature>
<dbReference type="PANTHER" id="PTHR24168">
    <property type="entry name" value="KN MOTIF AND ANKYRIN REPEAT DOMAIN-CONTAINING"/>
    <property type="match status" value="1"/>
</dbReference>
<dbReference type="GO" id="GO:0005737">
    <property type="term" value="C:cytoplasm"/>
    <property type="evidence" value="ECO:0007669"/>
    <property type="project" value="TreeGrafter"/>
</dbReference>
<feature type="repeat" description="ANK" evidence="1">
    <location>
        <begin position="1424"/>
        <end position="1457"/>
    </location>
</feature>
<dbReference type="InterPro" id="IPR036770">
    <property type="entry name" value="Ankyrin_rpt-contain_sf"/>
</dbReference>
<gene>
    <name evidence="3" type="ORF">BOX15_Mlig007877g2</name>
</gene>
<feature type="region of interest" description="Disordered" evidence="2">
    <location>
        <begin position="795"/>
        <end position="833"/>
    </location>
</feature>
<dbReference type="OrthoDB" id="5406014at2759"/>
<evidence type="ECO:0000256" key="1">
    <source>
        <dbReference type="PROSITE-ProRule" id="PRU00023"/>
    </source>
</evidence>
<sequence length="1527" mass="161291">RASAAMMQSVGARSSGPADSHRCSCCPFGYHIDSSFVSFARSVNAGSPSPSGANGAARPARRRARGGSVGAVPDRRKLPPPPPPPASGLRGPVGPSASTGGGSVQDLIDELTSLTSGSPMSPLSPSPAPRPDPKDQDTFATFGTTQRRLTVQPHQQLEASEEASAERRPPRQSRRPHSVSGRRENSTLSPPPWQPQEQQEDLLLQRLQRPAPTVQFATSGVSTSSLWEARAASCEAAVRTAPPSAETQAALKAFSDAATDAADGSSSGGVDFGQTVFASEDGSLDEPVSARAATPRPADEPRPATAARVPAAMAALPDMGWDEALLRRLEAEEAVLAAAGEAAEEPLMAAQAEKPTESGSGALAEVSFAFMLPPQKRDFSQQVCAADGKESAMEELVVDARAAGAAESSPALRSAFQHRGFDRKMIELPIIEVPDDPRVQHLGEDDDPDGEAVEEPVECHTCPQAQSTPNFAWMLPGMATQTEPLRLPSEQRDFSQQVCVADGEESAMEELIVDARAAGPEESAPPSRRPERSRRDTKIELPVIEVPDDPRVDLIGDEDDLKGEAVEERVERQAGPQAHSAPNFAWMLPGTATQTEPDNSVTRVVSFLSVAIGTDKPHEQAKEALFADASIETDSVCLSDVSMETVPVAKSDLAFATSPVGHSNVAIETERHFFRDVAMETMALKYISTSMLTDAATFTSVAIATDDVGRSHVASETERVALSCIATETEAVEEPPVQQSTSSAASTAVEVVDAISECRPQLTTAAAQARPTCQDAAVDCAVAVMPTVDASQQADCRSDEAPGVDQCVGTDAAPEQQDERSRRRSGAGRRHAGVTARPACRDVSLSFCAAPPERRSVGLDACDFDDRTTAALVDAAVSTLDAADDVDEASEAAEASLLGLTLVHRRQSVQTQIRQLRRSYGLGAGELAQLVGELLRRDVKSAASQARPDTASTSAATGSGLMVSRCVGGDNDDSSVARTKSAEAAVQCRPAAANKFAFTERLHNFEAATNTCRPQLRDQFTSPERSLLQHSVACGPAWPLTVATDVAAVPDSPGTDSPPTPPTPPLEQSLPTLPEPAGRPAIHPQPGRPLPDTAGYARTQMSPGAGADSPIRQFSVAEAAAAAGALASPGSPRSILKRNRPDPAEQRPRDSKKGVRFQPDVVGGSPSSSSADDDDLDDEDDDDDMVGSPIEGSYFGADGRIELLYERGEEAASASAFESEGSAAGVEAASQLSPSPAPLQVPQDVEKACSTYEAWRHDSTGVSAAELNDALSLIRRDWFRVSSVREASASQVKAYCDYFAAKSEHLLDKVVNMADDNGNTSLHYSVSHGRWSVVRVLLAAGRADADRSNLSGYSAAMLTGLSHLSDEDAEGRETLRDLLRRSDVNRKATSAGHTALMLSASHGRLAILRLLLEAGADPNAQDDEGSTALMFAAEHGNLECARELLARPQTSTELEDNEGSTALSIAMASGHRDVALLIYARVNLPNKGEKRSPSLSRKFDRLGQRPSSSLAPQRFSSTSGSENEAEN</sequence>
<name>A0A267FH81_9PLAT</name>
<dbReference type="PROSITE" id="PS50297">
    <property type="entry name" value="ANK_REP_REGION"/>
    <property type="match status" value="2"/>
</dbReference>
<feature type="non-terminal residue" evidence="3">
    <location>
        <position position="1"/>
    </location>
</feature>
<dbReference type="PANTHER" id="PTHR24168:SF21">
    <property type="entry name" value="KANK, ISOFORM D"/>
    <property type="match status" value="1"/>
</dbReference>
<feature type="compositionally biased region" description="Low complexity" evidence="2">
    <location>
        <begin position="1066"/>
        <end position="1076"/>
    </location>
</feature>
<keyword evidence="4" id="KW-1185">Reference proteome</keyword>
<dbReference type="SUPFAM" id="SSF48403">
    <property type="entry name" value="Ankyrin repeat"/>
    <property type="match status" value="1"/>
</dbReference>
<feature type="compositionally biased region" description="Pro residues" evidence="2">
    <location>
        <begin position="1056"/>
        <end position="1065"/>
    </location>
</feature>
<evidence type="ECO:0000256" key="2">
    <source>
        <dbReference type="SAM" id="MobiDB-lite"/>
    </source>
</evidence>
<dbReference type="STRING" id="282301.A0A267FH81"/>
<feature type="region of interest" description="Disordered" evidence="2">
    <location>
        <begin position="259"/>
        <end position="304"/>
    </location>
</feature>
<evidence type="ECO:0000313" key="3">
    <source>
        <dbReference type="EMBL" id="PAA72362.1"/>
    </source>
</evidence>
<dbReference type="EMBL" id="NIVC01001097">
    <property type="protein sequence ID" value="PAA72362.1"/>
    <property type="molecule type" value="Genomic_DNA"/>
</dbReference>
<feature type="compositionally biased region" description="Basic residues" evidence="2">
    <location>
        <begin position="822"/>
        <end position="832"/>
    </location>
</feature>
<dbReference type="Pfam" id="PF00023">
    <property type="entry name" value="Ank"/>
    <property type="match status" value="1"/>
</dbReference>
<dbReference type="GO" id="GO:0005856">
    <property type="term" value="C:cytoskeleton"/>
    <property type="evidence" value="ECO:0007669"/>
    <property type="project" value="TreeGrafter"/>
</dbReference>
<evidence type="ECO:0000313" key="4">
    <source>
        <dbReference type="Proteomes" id="UP000215902"/>
    </source>
</evidence>
<protein>
    <submittedName>
        <fullName evidence="3">Uncharacterized protein</fullName>
    </submittedName>
</protein>
<dbReference type="Pfam" id="PF12796">
    <property type="entry name" value="Ank_2"/>
    <property type="match status" value="1"/>
</dbReference>
<feature type="compositionally biased region" description="Basic and acidic residues" evidence="2">
    <location>
        <begin position="528"/>
        <end position="537"/>
    </location>
</feature>
<dbReference type="Gene3D" id="1.25.40.20">
    <property type="entry name" value="Ankyrin repeat-containing domain"/>
    <property type="match status" value="1"/>
</dbReference>
<dbReference type="PRINTS" id="PR01415">
    <property type="entry name" value="ANKYRIN"/>
</dbReference>
<reference evidence="3 4" key="1">
    <citation type="submission" date="2017-06" db="EMBL/GenBank/DDBJ databases">
        <title>A platform for efficient transgenesis in Macrostomum lignano, a flatworm model organism for stem cell research.</title>
        <authorList>
            <person name="Berezikov E."/>
        </authorList>
    </citation>
    <scope>NUCLEOTIDE SEQUENCE [LARGE SCALE GENOMIC DNA]</scope>
    <source>
        <strain evidence="3">DV1</strain>
        <tissue evidence="3">Whole organism</tissue>
    </source>
</reference>
<feature type="compositionally biased region" description="Low complexity" evidence="2">
    <location>
        <begin position="44"/>
        <end position="58"/>
    </location>
</feature>
<feature type="compositionally biased region" description="Low complexity" evidence="2">
    <location>
        <begin position="1117"/>
        <end position="1127"/>
    </location>
</feature>
<feature type="region of interest" description="Disordered" evidence="2">
    <location>
        <begin position="1047"/>
        <end position="1194"/>
    </location>
</feature>
<dbReference type="GO" id="GO:0030837">
    <property type="term" value="P:negative regulation of actin filament polymerization"/>
    <property type="evidence" value="ECO:0007669"/>
    <property type="project" value="InterPro"/>
</dbReference>
<dbReference type="InterPro" id="IPR002110">
    <property type="entry name" value="Ankyrin_rpt"/>
</dbReference>
<feature type="repeat" description="ANK" evidence="1">
    <location>
        <begin position="1317"/>
        <end position="1341"/>
    </location>
</feature>
<dbReference type="PROSITE" id="PS50088">
    <property type="entry name" value="ANK_REPEAT"/>
    <property type="match status" value="3"/>
</dbReference>
<dbReference type="Proteomes" id="UP000215902">
    <property type="component" value="Unassembled WGS sequence"/>
</dbReference>
<feature type="compositionally biased region" description="Acidic residues" evidence="2">
    <location>
        <begin position="1171"/>
        <end position="1185"/>
    </location>
</feature>
<accession>A0A267FH81</accession>
<feature type="repeat" description="ANK" evidence="1">
    <location>
        <begin position="1391"/>
        <end position="1423"/>
    </location>
</feature>